<feature type="compositionally biased region" description="Acidic residues" evidence="1">
    <location>
        <begin position="1"/>
        <end position="13"/>
    </location>
</feature>
<name>A0A507B990_9PEZI</name>
<gene>
    <name evidence="3" type="ORF">E0L32_006321</name>
</gene>
<dbReference type="InParanoid" id="A0A507B990"/>
<evidence type="ECO:0000256" key="1">
    <source>
        <dbReference type="SAM" id="MobiDB-lite"/>
    </source>
</evidence>
<dbReference type="OrthoDB" id="4587016at2759"/>
<comment type="caution">
    <text evidence="3">The sequence shown here is derived from an EMBL/GenBank/DDBJ whole genome shotgun (WGS) entry which is preliminary data.</text>
</comment>
<dbReference type="Pfam" id="PF26639">
    <property type="entry name" value="Het-6_barrel"/>
    <property type="match status" value="1"/>
</dbReference>
<feature type="region of interest" description="Disordered" evidence="1">
    <location>
        <begin position="1"/>
        <end position="51"/>
    </location>
</feature>
<evidence type="ECO:0000313" key="3">
    <source>
        <dbReference type="EMBL" id="TPX13348.1"/>
    </source>
</evidence>
<accession>A0A507B990</accession>
<reference evidence="3 4" key="1">
    <citation type="submission" date="2019-06" db="EMBL/GenBank/DDBJ databases">
        <title>Draft genome sequence of the filamentous fungus Phialemoniopsis curvata isolated from diesel fuel.</title>
        <authorList>
            <person name="Varaljay V.A."/>
            <person name="Lyon W.J."/>
            <person name="Crouch A.L."/>
            <person name="Drake C.E."/>
            <person name="Hollomon J.M."/>
            <person name="Nadeau L.J."/>
            <person name="Nunn H.S."/>
            <person name="Stevenson B.S."/>
            <person name="Bojanowski C.L."/>
            <person name="Crookes-Goodson W.J."/>
        </authorList>
    </citation>
    <scope>NUCLEOTIDE SEQUENCE [LARGE SCALE GENOMIC DNA]</scope>
    <source>
        <strain evidence="3 4">D216</strain>
    </source>
</reference>
<evidence type="ECO:0000313" key="4">
    <source>
        <dbReference type="Proteomes" id="UP000319257"/>
    </source>
</evidence>
<sequence>MSSSDDSDSDSDDSSLSYSDSDSSSDDDEETSGITGEQESQYNDIDGLVPADSEMGEIGTCVFQDGADGGSDRRLYGGVDLGSDSVHSYGGGIRGAIMALQEPAESHHEDDLSTSPPAIGATCEDGTVTTQKLGLRSTTEEIAEQKIQFLERRVKRDMSLYHQPLVQVQHMNLNYGTITRQNNQEPQEELIWCFECCCACVPARVSPSPRYTSLPGPSFIRVFILHPGGGDSTLSGSLEALNLNDAKSHYEAISYRWGPPKPRKAMLLSGRMVYISRSLHSMLLDLRHRHRDRILWADALCINQADYSERKQQVSMMQRIYTRASRVIIYLKGENDHVQDCFSVVQDLTSAWLTFQKSEVAIYNGHVSPESIYDGVISSFKMGRIAEIFKNCYWTRLWMVQEVVSARTAVVQWNGQLLSWTLLGLATTLIRNNASLWKMFTSAMLSRRAKTGFMNAYLMYRLPSAGFRTDSLSFLDLLRLTRNFDVTMPLDRVYATLGIPSQQTGPGRKFVTPDYRLLLEGLYTRVFHWVTTTHEIPLEILSAVRHTDKSIPNFPTWIPQWHVEPIRSIGSSHRKGMKFDASAGWSGKPLLEVSWRLDGRSLTLEGFVLGTIIASKPVLPPILSKAARVPANYTSDHRQALATWTAQHFPDNKYVRSRLSLTLTAGQDWYGAILRQQDALSKHQASFESWIQQYSPSQGNQIAAGDVKQYDQAVESVCRGRKLFAATGCQMGLGPECLASGDVVCVILGGPVPYVLRPCRGGRYQFVGECYVPGYMAGEAVAEWTTPSSTALNPRRFVLL</sequence>
<feature type="compositionally biased region" description="Polar residues" evidence="1">
    <location>
        <begin position="32"/>
        <end position="43"/>
    </location>
</feature>
<proteinExistence type="predicted"/>
<dbReference type="EMBL" id="SKBQ01000035">
    <property type="protein sequence ID" value="TPX13348.1"/>
    <property type="molecule type" value="Genomic_DNA"/>
</dbReference>
<dbReference type="AlphaFoldDB" id="A0A507B990"/>
<dbReference type="InterPro" id="IPR010730">
    <property type="entry name" value="HET"/>
</dbReference>
<dbReference type="Pfam" id="PF06985">
    <property type="entry name" value="HET"/>
    <property type="match status" value="1"/>
</dbReference>
<dbReference type="PANTHER" id="PTHR24148">
    <property type="entry name" value="ANKYRIN REPEAT DOMAIN-CONTAINING PROTEIN 39 HOMOLOG-RELATED"/>
    <property type="match status" value="1"/>
</dbReference>
<protein>
    <recommendedName>
        <fullName evidence="2">Heterokaryon incompatibility domain-containing protein</fullName>
    </recommendedName>
</protein>
<dbReference type="PANTHER" id="PTHR24148:SF64">
    <property type="entry name" value="HETEROKARYON INCOMPATIBILITY DOMAIN-CONTAINING PROTEIN"/>
    <property type="match status" value="1"/>
</dbReference>
<feature type="domain" description="Heterokaryon incompatibility" evidence="2">
    <location>
        <begin position="250"/>
        <end position="402"/>
    </location>
</feature>
<evidence type="ECO:0000259" key="2">
    <source>
        <dbReference type="Pfam" id="PF06985"/>
    </source>
</evidence>
<organism evidence="3 4">
    <name type="scientific">Thyridium curvatum</name>
    <dbReference type="NCBI Taxonomy" id="1093900"/>
    <lineage>
        <taxon>Eukaryota</taxon>
        <taxon>Fungi</taxon>
        <taxon>Dikarya</taxon>
        <taxon>Ascomycota</taxon>
        <taxon>Pezizomycotina</taxon>
        <taxon>Sordariomycetes</taxon>
        <taxon>Sordariomycetidae</taxon>
        <taxon>Thyridiales</taxon>
        <taxon>Thyridiaceae</taxon>
        <taxon>Thyridium</taxon>
    </lineage>
</organism>
<dbReference type="InterPro" id="IPR052895">
    <property type="entry name" value="HetReg/Transcr_Mod"/>
</dbReference>
<dbReference type="GeneID" id="41973768"/>
<dbReference type="STRING" id="1093900.A0A507B990"/>
<dbReference type="RefSeq" id="XP_030995059.1">
    <property type="nucleotide sequence ID" value="XM_031140941.1"/>
</dbReference>
<keyword evidence="4" id="KW-1185">Reference proteome</keyword>
<dbReference type="Proteomes" id="UP000319257">
    <property type="component" value="Unassembled WGS sequence"/>
</dbReference>